<comment type="similarity">
    <text evidence="1 5">Belongs to the 5-formyltetrahydrofolate cyclo-ligase family.</text>
</comment>
<accession>A0A1M5SNY9</accession>
<feature type="binding site" evidence="4">
    <location>
        <begin position="2"/>
        <end position="6"/>
    </location>
    <ligand>
        <name>ATP</name>
        <dbReference type="ChEBI" id="CHEBI:30616"/>
    </ligand>
</feature>
<keyword evidence="2 4" id="KW-0547">Nucleotide-binding</keyword>
<keyword evidence="5" id="KW-0479">Metal-binding</keyword>
<keyword evidence="3 4" id="KW-0067">ATP-binding</keyword>
<comment type="cofactor">
    <cofactor evidence="5">
        <name>Mg(2+)</name>
        <dbReference type="ChEBI" id="CHEBI:18420"/>
    </cofactor>
</comment>
<feature type="binding site" evidence="4">
    <location>
        <begin position="133"/>
        <end position="141"/>
    </location>
    <ligand>
        <name>ATP</name>
        <dbReference type="ChEBI" id="CHEBI:30616"/>
    </ligand>
</feature>
<dbReference type="GO" id="GO:0046872">
    <property type="term" value="F:metal ion binding"/>
    <property type="evidence" value="ECO:0007669"/>
    <property type="project" value="UniProtKB-KW"/>
</dbReference>
<dbReference type="InterPro" id="IPR024185">
    <property type="entry name" value="FTHF_cligase-like_sf"/>
</dbReference>
<dbReference type="NCBIfam" id="TIGR02727">
    <property type="entry name" value="MTHFS_bact"/>
    <property type="match status" value="1"/>
</dbReference>
<proteinExistence type="inferred from homology"/>
<keyword evidence="6" id="KW-0436">Ligase</keyword>
<dbReference type="OrthoDB" id="9801938at2"/>
<sequence>MKKEFRKNVLKIRKEQNNDLILKKSKKIFENLISLNEIKNANTIMAYLDFNNEVKTDDIINYLISNGKKVVVPISVVSEKKLLLSEIKDIQKEVKIGTYGIREPKQEYIRPVNNNEIDIVIVPAVAYDINGYRLGYGGGYYDRFLKTLRKDAKTIGIAFELQVFNNIPKEEHDAKLNYIVTEKRIIKI</sequence>
<dbReference type="RefSeq" id="WP_084602019.1">
    <property type="nucleotide sequence ID" value="NZ_FQXH01000022.1"/>
</dbReference>
<dbReference type="Proteomes" id="UP000242520">
    <property type="component" value="Unassembled WGS sequence"/>
</dbReference>
<evidence type="ECO:0000313" key="6">
    <source>
        <dbReference type="EMBL" id="SHH40028.1"/>
    </source>
</evidence>
<protein>
    <recommendedName>
        <fullName evidence="5">5-formyltetrahydrofolate cyclo-ligase</fullName>
        <ecNumber evidence="5">6.3.3.2</ecNumber>
    </recommendedName>
</protein>
<feature type="binding site" evidence="4">
    <location>
        <position position="53"/>
    </location>
    <ligand>
        <name>substrate</name>
    </ligand>
</feature>
<dbReference type="PIRSF" id="PIRSF006806">
    <property type="entry name" value="FTHF_cligase"/>
    <property type="match status" value="1"/>
</dbReference>
<dbReference type="PANTHER" id="PTHR23407:SF1">
    <property type="entry name" value="5-FORMYLTETRAHYDROFOLATE CYCLO-LIGASE"/>
    <property type="match status" value="1"/>
</dbReference>
<dbReference type="STRING" id="1123350.SAMN02744040_01832"/>
<dbReference type="Gene3D" id="3.40.50.10420">
    <property type="entry name" value="NagB/RpiA/CoA transferase-like"/>
    <property type="match status" value="1"/>
</dbReference>
<dbReference type="AlphaFoldDB" id="A0A1M5SNY9"/>
<evidence type="ECO:0000313" key="7">
    <source>
        <dbReference type="Proteomes" id="UP000242520"/>
    </source>
</evidence>
<evidence type="ECO:0000256" key="2">
    <source>
        <dbReference type="ARBA" id="ARBA00022741"/>
    </source>
</evidence>
<dbReference type="InterPro" id="IPR002698">
    <property type="entry name" value="FTHF_cligase"/>
</dbReference>
<dbReference type="GO" id="GO:0005524">
    <property type="term" value="F:ATP binding"/>
    <property type="evidence" value="ECO:0007669"/>
    <property type="project" value="UniProtKB-KW"/>
</dbReference>
<evidence type="ECO:0000256" key="1">
    <source>
        <dbReference type="ARBA" id="ARBA00010638"/>
    </source>
</evidence>
<dbReference type="EMBL" id="FQXH01000022">
    <property type="protein sequence ID" value="SHH40028.1"/>
    <property type="molecule type" value="Genomic_DNA"/>
</dbReference>
<reference evidence="7" key="1">
    <citation type="submission" date="2016-11" db="EMBL/GenBank/DDBJ databases">
        <authorList>
            <person name="Varghese N."/>
            <person name="Submissions S."/>
        </authorList>
    </citation>
    <scope>NUCLEOTIDE SEQUENCE [LARGE SCALE GENOMIC DNA]</scope>
    <source>
        <strain evidence="7">DSM 15285</strain>
    </source>
</reference>
<dbReference type="GO" id="GO:0035999">
    <property type="term" value="P:tetrahydrofolate interconversion"/>
    <property type="evidence" value="ECO:0007669"/>
    <property type="project" value="TreeGrafter"/>
</dbReference>
<dbReference type="InterPro" id="IPR037171">
    <property type="entry name" value="NagB/RpiA_transferase-like"/>
</dbReference>
<comment type="catalytic activity">
    <reaction evidence="5">
        <text>(6S)-5-formyl-5,6,7,8-tetrahydrofolate + ATP = (6R)-5,10-methenyltetrahydrofolate + ADP + phosphate</text>
        <dbReference type="Rhea" id="RHEA:10488"/>
        <dbReference type="ChEBI" id="CHEBI:30616"/>
        <dbReference type="ChEBI" id="CHEBI:43474"/>
        <dbReference type="ChEBI" id="CHEBI:57455"/>
        <dbReference type="ChEBI" id="CHEBI:57457"/>
        <dbReference type="ChEBI" id="CHEBI:456216"/>
        <dbReference type="EC" id="6.3.3.2"/>
    </reaction>
</comment>
<dbReference type="EC" id="6.3.3.2" evidence="5"/>
<dbReference type="GO" id="GO:0009396">
    <property type="term" value="P:folic acid-containing compound biosynthetic process"/>
    <property type="evidence" value="ECO:0007669"/>
    <property type="project" value="TreeGrafter"/>
</dbReference>
<gene>
    <name evidence="6" type="ORF">SAMN02744040_01832</name>
</gene>
<keyword evidence="5" id="KW-0460">Magnesium</keyword>
<dbReference type="SUPFAM" id="SSF100950">
    <property type="entry name" value="NagB/RpiA/CoA transferase-like"/>
    <property type="match status" value="1"/>
</dbReference>
<dbReference type="Pfam" id="PF01812">
    <property type="entry name" value="5-FTHF_cyc-lig"/>
    <property type="match status" value="1"/>
</dbReference>
<dbReference type="GO" id="GO:0030272">
    <property type="term" value="F:5-formyltetrahydrofolate cyclo-ligase activity"/>
    <property type="evidence" value="ECO:0007669"/>
    <property type="project" value="UniProtKB-EC"/>
</dbReference>
<dbReference type="PANTHER" id="PTHR23407">
    <property type="entry name" value="ATPASE INHIBITOR/5-FORMYLTETRAHYDROFOLATE CYCLO-LIGASE"/>
    <property type="match status" value="1"/>
</dbReference>
<feature type="binding site" evidence="4">
    <location>
        <position position="48"/>
    </location>
    <ligand>
        <name>substrate</name>
    </ligand>
</feature>
<organism evidence="6 7">
    <name type="scientific">Tepidibacter thalassicus DSM 15285</name>
    <dbReference type="NCBI Taxonomy" id="1123350"/>
    <lineage>
        <taxon>Bacteria</taxon>
        <taxon>Bacillati</taxon>
        <taxon>Bacillota</taxon>
        <taxon>Clostridia</taxon>
        <taxon>Peptostreptococcales</taxon>
        <taxon>Peptostreptococcaceae</taxon>
        <taxon>Tepidibacter</taxon>
    </lineage>
</organism>
<evidence type="ECO:0000256" key="3">
    <source>
        <dbReference type="ARBA" id="ARBA00022840"/>
    </source>
</evidence>
<name>A0A1M5SNY9_9FIRM</name>
<keyword evidence="7" id="KW-1185">Reference proteome</keyword>
<evidence type="ECO:0000256" key="4">
    <source>
        <dbReference type="PIRSR" id="PIRSR006806-1"/>
    </source>
</evidence>
<evidence type="ECO:0000256" key="5">
    <source>
        <dbReference type="RuleBase" id="RU361279"/>
    </source>
</evidence>